<accession>A0A2J6REA8</accession>
<organism evidence="1 2">
    <name type="scientific">Hyaloscypha variabilis (strain UAMH 11265 / GT02V1 / F)</name>
    <name type="common">Meliniomyces variabilis</name>
    <dbReference type="NCBI Taxonomy" id="1149755"/>
    <lineage>
        <taxon>Eukaryota</taxon>
        <taxon>Fungi</taxon>
        <taxon>Dikarya</taxon>
        <taxon>Ascomycota</taxon>
        <taxon>Pezizomycotina</taxon>
        <taxon>Leotiomycetes</taxon>
        <taxon>Helotiales</taxon>
        <taxon>Hyaloscyphaceae</taxon>
        <taxon>Hyaloscypha</taxon>
        <taxon>Hyaloscypha variabilis</taxon>
    </lineage>
</organism>
<gene>
    <name evidence="1" type="ORF">L207DRAFT_532423</name>
</gene>
<reference evidence="1 2" key="1">
    <citation type="submission" date="2016-04" db="EMBL/GenBank/DDBJ databases">
        <title>A degradative enzymes factory behind the ericoid mycorrhizal symbiosis.</title>
        <authorList>
            <consortium name="DOE Joint Genome Institute"/>
            <person name="Martino E."/>
            <person name="Morin E."/>
            <person name="Grelet G."/>
            <person name="Kuo A."/>
            <person name="Kohler A."/>
            <person name="Daghino S."/>
            <person name="Barry K."/>
            <person name="Choi C."/>
            <person name="Cichocki N."/>
            <person name="Clum A."/>
            <person name="Copeland A."/>
            <person name="Hainaut M."/>
            <person name="Haridas S."/>
            <person name="Labutti K."/>
            <person name="Lindquist E."/>
            <person name="Lipzen A."/>
            <person name="Khouja H.-R."/>
            <person name="Murat C."/>
            <person name="Ohm R."/>
            <person name="Olson A."/>
            <person name="Spatafora J."/>
            <person name="Veneault-Fourrey C."/>
            <person name="Henrissat B."/>
            <person name="Grigoriev I."/>
            <person name="Martin F."/>
            <person name="Perotto S."/>
        </authorList>
    </citation>
    <scope>NUCLEOTIDE SEQUENCE [LARGE SCALE GENOMIC DNA]</scope>
    <source>
        <strain evidence="1 2">F</strain>
    </source>
</reference>
<evidence type="ECO:0000313" key="1">
    <source>
        <dbReference type="EMBL" id="PMD36836.1"/>
    </source>
</evidence>
<dbReference type="EMBL" id="KZ613950">
    <property type="protein sequence ID" value="PMD36836.1"/>
    <property type="molecule type" value="Genomic_DNA"/>
</dbReference>
<dbReference type="AlphaFoldDB" id="A0A2J6REA8"/>
<evidence type="ECO:0000313" key="2">
    <source>
        <dbReference type="Proteomes" id="UP000235786"/>
    </source>
</evidence>
<name>A0A2J6REA8_HYAVF</name>
<dbReference type="Proteomes" id="UP000235786">
    <property type="component" value="Unassembled WGS sequence"/>
</dbReference>
<dbReference type="OrthoDB" id="3509817at2759"/>
<keyword evidence="2" id="KW-1185">Reference proteome</keyword>
<proteinExistence type="predicted"/>
<protein>
    <submittedName>
        <fullName evidence="1">Uncharacterized protein</fullName>
    </submittedName>
</protein>
<sequence length="236" mass="26644">MASCNSKLNEELTPLTAEAASAAVELSAPNTLSHIISPQTPRWLSLTSFKSVPIQYKWESELEAEVEEAIVFSDDESESLSHSTKIEERGRSRKRAWSSESVEVSPFEKASSRALAVLRCYFYNLEHGMLVTGKKVDERVEGALLRLLGKVEVGGTCGMEMSKQGDMRESWEVSDEERVVVEIDAYGKELKRLREDVPEDVKDVVKDILKWTRVKGTVNNREDMTSSRESFEFIEC</sequence>